<gene>
    <name evidence="3" type="ORF">ENV75_05715</name>
</gene>
<accession>A0A7C4EM02</accession>
<dbReference type="Gene3D" id="3.30.110.40">
    <property type="entry name" value="TusA-like domain"/>
    <property type="match status" value="1"/>
</dbReference>
<dbReference type="InterPro" id="IPR001455">
    <property type="entry name" value="TusA-like"/>
</dbReference>
<protein>
    <submittedName>
        <fullName evidence="3">Sulfurtransferase TusA family protein</fullName>
    </submittedName>
</protein>
<dbReference type="PANTHER" id="PTHR33279">
    <property type="entry name" value="SULFUR CARRIER PROTEIN YEDF-RELATED"/>
    <property type="match status" value="1"/>
</dbReference>
<dbReference type="EMBL" id="DTHO01000062">
    <property type="protein sequence ID" value="HGG99925.1"/>
    <property type="molecule type" value="Genomic_DNA"/>
</dbReference>
<dbReference type="PROSITE" id="PS01148">
    <property type="entry name" value="UPF0033"/>
    <property type="match status" value="1"/>
</dbReference>
<evidence type="ECO:0000259" key="2">
    <source>
        <dbReference type="PROSITE" id="PS01148"/>
    </source>
</evidence>
<dbReference type="AlphaFoldDB" id="A0A7C4EM02"/>
<organism evidence="3">
    <name type="scientific">Thermodesulfovibrio aggregans</name>
    <dbReference type="NCBI Taxonomy" id="86166"/>
    <lineage>
        <taxon>Bacteria</taxon>
        <taxon>Pseudomonadati</taxon>
        <taxon>Nitrospirota</taxon>
        <taxon>Thermodesulfovibrionia</taxon>
        <taxon>Thermodesulfovibrionales</taxon>
        <taxon>Thermodesulfovibrionaceae</taxon>
        <taxon>Thermodesulfovibrio</taxon>
    </lineage>
</organism>
<feature type="domain" description="UPF0033" evidence="2">
    <location>
        <begin position="6"/>
        <end position="30"/>
    </location>
</feature>
<dbReference type="SUPFAM" id="SSF64307">
    <property type="entry name" value="SirA-like"/>
    <property type="match status" value="1"/>
</dbReference>
<dbReference type="Pfam" id="PF01206">
    <property type="entry name" value="TusA"/>
    <property type="match status" value="1"/>
</dbReference>
<proteinExistence type="inferred from homology"/>
<evidence type="ECO:0000256" key="1">
    <source>
        <dbReference type="ARBA" id="ARBA00008984"/>
    </source>
</evidence>
<comment type="caution">
    <text evidence="3">The sequence shown here is derived from an EMBL/GenBank/DDBJ whole genome shotgun (WGS) entry which is preliminary data.</text>
</comment>
<dbReference type="CDD" id="cd00291">
    <property type="entry name" value="SirA_YedF_YeeD"/>
    <property type="match status" value="1"/>
</dbReference>
<dbReference type="GO" id="GO:0016740">
    <property type="term" value="F:transferase activity"/>
    <property type="evidence" value="ECO:0007669"/>
    <property type="project" value="UniProtKB-KW"/>
</dbReference>
<reference evidence="3" key="1">
    <citation type="journal article" date="2020" name="mSystems">
        <title>Genome- and Community-Level Interaction Insights into Carbon Utilization and Element Cycling Functions of Hydrothermarchaeota in Hydrothermal Sediment.</title>
        <authorList>
            <person name="Zhou Z."/>
            <person name="Liu Y."/>
            <person name="Xu W."/>
            <person name="Pan J."/>
            <person name="Luo Z.H."/>
            <person name="Li M."/>
        </authorList>
    </citation>
    <scope>NUCLEOTIDE SEQUENCE [LARGE SCALE GENOMIC DNA]</scope>
    <source>
        <strain evidence="3">SpSt-788</strain>
    </source>
</reference>
<comment type="similarity">
    <text evidence="1">Belongs to the sulfur carrier protein TusA family.</text>
</comment>
<keyword evidence="3" id="KW-0808">Transferase</keyword>
<dbReference type="PANTHER" id="PTHR33279:SF6">
    <property type="entry name" value="SULFUR CARRIER PROTEIN YEDF-RELATED"/>
    <property type="match status" value="1"/>
</dbReference>
<dbReference type="InterPro" id="IPR036868">
    <property type="entry name" value="TusA-like_sf"/>
</dbReference>
<evidence type="ECO:0000313" key="3">
    <source>
        <dbReference type="EMBL" id="HGG99925.1"/>
    </source>
</evidence>
<name>A0A7C4EM02_9BACT</name>
<sequence length="73" mass="8330">MVDRHIDFSGLRCPLPILKLSSLYPQFKEGEIIEVAGDCPTFEKDIKAWCTKLGKTILNIEKSGNKIKIRIRI</sequence>